<evidence type="ECO:0008006" key="3">
    <source>
        <dbReference type="Google" id="ProtNLM"/>
    </source>
</evidence>
<organism evidence="1 2">
    <name type="scientific">Photorhabdus temperata subsp. temperata Meg1</name>
    <dbReference type="NCBI Taxonomy" id="1393735"/>
    <lineage>
        <taxon>Bacteria</taxon>
        <taxon>Pseudomonadati</taxon>
        <taxon>Pseudomonadota</taxon>
        <taxon>Gammaproteobacteria</taxon>
        <taxon>Enterobacterales</taxon>
        <taxon>Morganellaceae</taxon>
        <taxon>Photorhabdus</taxon>
    </lineage>
</organism>
<gene>
    <name evidence="1" type="ORF">MEG1DRAFT_03331</name>
</gene>
<protein>
    <recommendedName>
        <fullName evidence="3">Integrase</fullName>
    </recommendedName>
</protein>
<comment type="caution">
    <text evidence="1">The sequence shown here is derived from an EMBL/GenBank/DDBJ whole genome shotgun (WGS) entry which is preliminary data.</text>
</comment>
<proteinExistence type="predicted"/>
<sequence length="62" mass="7252">MTLRRKRKNPTDNNLPIRVYRGRSKYEYHPPSGGSISICCLSSPLSVVWEEYEKILNKKNNN</sequence>
<dbReference type="Proteomes" id="UP000028002">
    <property type="component" value="Unassembled WGS sequence"/>
</dbReference>
<evidence type="ECO:0000313" key="2">
    <source>
        <dbReference type="Proteomes" id="UP000028002"/>
    </source>
</evidence>
<dbReference type="AlphaFoldDB" id="A0A081RTL2"/>
<reference evidence="1 2" key="1">
    <citation type="submission" date="2014-03" db="EMBL/GenBank/DDBJ databases">
        <title>Draft Genome of Photorhabdus temperata Meg1.</title>
        <authorList>
            <person name="Hurst S.G.IV."/>
            <person name="Morris K."/>
            <person name="Thomas K."/>
            <person name="Tisa L.S."/>
        </authorList>
    </citation>
    <scope>NUCLEOTIDE SEQUENCE [LARGE SCALE GENOMIC DNA]</scope>
    <source>
        <strain evidence="1 2">Meg1</strain>
    </source>
</reference>
<dbReference type="EMBL" id="JGVH01000060">
    <property type="protein sequence ID" value="KER02015.1"/>
    <property type="molecule type" value="Genomic_DNA"/>
</dbReference>
<accession>A0A081RTL2</accession>
<evidence type="ECO:0000313" key="1">
    <source>
        <dbReference type="EMBL" id="KER02015.1"/>
    </source>
</evidence>
<name>A0A081RTL2_PHOTE</name>